<dbReference type="Proteomes" id="UP000239340">
    <property type="component" value="Plasmid pSfreNXT3a"/>
</dbReference>
<feature type="domain" description="Cytochrome c" evidence="5">
    <location>
        <begin position="45"/>
        <end position="136"/>
    </location>
</feature>
<protein>
    <submittedName>
        <fullName evidence="6">Cytochrome-c domain-containing protein</fullName>
    </submittedName>
</protein>
<evidence type="ECO:0000256" key="4">
    <source>
        <dbReference type="PROSITE-ProRule" id="PRU00433"/>
    </source>
</evidence>
<dbReference type="EMBL" id="CP024308">
    <property type="protein sequence ID" value="AUX78617.1"/>
    <property type="molecule type" value="Genomic_DNA"/>
</dbReference>
<reference evidence="6 7" key="1">
    <citation type="submission" date="2017-10" db="EMBL/GenBank/DDBJ databases">
        <title>Analysis of the genome sequences of Rhizobium populations associated to common bean (phaseolus vulgaris).</title>
        <authorList>
            <person name="Bustos P."/>
            <person name="Santamaria R.I."/>
            <person name="Miranda-Sanchez F."/>
            <person name="Perez-Carrascal O."/>
            <person name="Juarez S."/>
            <person name="Lozano L."/>
            <person name="Martinez-Flores I."/>
            <person name="Vinuesa P."/>
            <person name="Martinez-Romero E."/>
            <person name="Cevallos M.A."/>
            <person name="Romero D."/>
            <person name="Davila G."/>
            <person name="Gonzalez V."/>
        </authorList>
    </citation>
    <scope>NUCLEOTIDE SEQUENCE [LARGE SCALE GENOMIC DNA]</scope>
    <source>
        <strain evidence="6 7">NXT3</strain>
        <plasmid evidence="7">Plasmid psfrenxt3a</plasmid>
    </source>
</reference>
<accession>A0A2L0HB26</accession>
<keyword evidence="3 4" id="KW-0408">Iron</keyword>
<keyword evidence="2 4" id="KW-0479">Metal-binding</keyword>
<dbReference type="GO" id="GO:0009055">
    <property type="term" value="F:electron transfer activity"/>
    <property type="evidence" value="ECO:0007669"/>
    <property type="project" value="InterPro"/>
</dbReference>
<keyword evidence="6" id="KW-0614">Plasmid</keyword>
<dbReference type="GO" id="GO:0046872">
    <property type="term" value="F:metal ion binding"/>
    <property type="evidence" value="ECO:0007669"/>
    <property type="project" value="UniProtKB-KW"/>
</dbReference>
<evidence type="ECO:0000256" key="1">
    <source>
        <dbReference type="ARBA" id="ARBA00022617"/>
    </source>
</evidence>
<dbReference type="InterPro" id="IPR036909">
    <property type="entry name" value="Cyt_c-like_dom_sf"/>
</dbReference>
<keyword evidence="1 4" id="KW-0349">Heme</keyword>
<dbReference type="InterPro" id="IPR009056">
    <property type="entry name" value="Cyt_c-like_dom"/>
</dbReference>
<evidence type="ECO:0000313" key="6">
    <source>
        <dbReference type="EMBL" id="AUX78617.1"/>
    </source>
</evidence>
<name>A0A2L0HB26_RHIFR</name>
<sequence length="136" mass="14058">MRANSGWKGAFLVVALSATAILVYGGYTLKAASERRAAAIAIAGGEPDNGPALLARYGCRGCHAIPGVAGAGNRVGPPLNGLGDSVYIAGVVPNTPDNLVRWIEKPHEVDPRTAMPATGISKSEARDVAAYLYSLR</sequence>
<evidence type="ECO:0000256" key="3">
    <source>
        <dbReference type="ARBA" id="ARBA00023004"/>
    </source>
</evidence>
<evidence type="ECO:0000256" key="2">
    <source>
        <dbReference type="ARBA" id="ARBA00022723"/>
    </source>
</evidence>
<dbReference type="GO" id="GO:0020037">
    <property type="term" value="F:heme binding"/>
    <property type="evidence" value="ECO:0007669"/>
    <property type="project" value="InterPro"/>
</dbReference>
<organism evidence="6 7">
    <name type="scientific">Rhizobium fredii</name>
    <name type="common">Sinorhizobium fredii</name>
    <dbReference type="NCBI Taxonomy" id="380"/>
    <lineage>
        <taxon>Bacteria</taxon>
        <taxon>Pseudomonadati</taxon>
        <taxon>Pseudomonadota</taxon>
        <taxon>Alphaproteobacteria</taxon>
        <taxon>Hyphomicrobiales</taxon>
        <taxon>Rhizobiaceae</taxon>
        <taxon>Sinorhizobium/Ensifer group</taxon>
        <taxon>Sinorhizobium</taxon>
    </lineage>
</organism>
<dbReference type="Pfam" id="PF00034">
    <property type="entry name" value="Cytochrom_C"/>
    <property type="match status" value="1"/>
</dbReference>
<evidence type="ECO:0000259" key="5">
    <source>
        <dbReference type="PROSITE" id="PS51007"/>
    </source>
</evidence>
<dbReference type="SUPFAM" id="SSF46626">
    <property type="entry name" value="Cytochrome c"/>
    <property type="match status" value="1"/>
</dbReference>
<evidence type="ECO:0000313" key="7">
    <source>
        <dbReference type="Proteomes" id="UP000239340"/>
    </source>
</evidence>
<proteinExistence type="predicted"/>
<gene>
    <name evidence="6" type="ORF">NXT3_PA00330</name>
</gene>
<dbReference type="AlphaFoldDB" id="A0A2L0HB26"/>
<dbReference type="Gene3D" id="1.10.760.10">
    <property type="entry name" value="Cytochrome c-like domain"/>
    <property type="match status" value="1"/>
</dbReference>
<dbReference type="PROSITE" id="PS51007">
    <property type="entry name" value="CYTC"/>
    <property type="match status" value="1"/>
</dbReference>
<geneLocation type="plasmid" evidence="7">
    <name>psfrenxt3a</name>
</geneLocation>